<protein>
    <submittedName>
        <fullName evidence="1">Uncharacterized protein</fullName>
    </submittedName>
</protein>
<dbReference type="PANTHER" id="PTHR43857:SF1">
    <property type="entry name" value="YJGH FAMILY PROTEIN"/>
    <property type="match status" value="1"/>
</dbReference>
<dbReference type="OrthoDB" id="309640at2759"/>
<dbReference type="Proteomes" id="UP000019373">
    <property type="component" value="Unassembled WGS sequence"/>
</dbReference>
<gene>
    <name evidence="1" type="ORF">EPUS_09472</name>
</gene>
<dbReference type="SUPFAM" id="SSF55298">
    <property type="entry name" value="YjgF-like"/>
    <property type="match status" value="1"/>
</dbReference>
<reference evidence="2" key="1">
    <citation type="journal article" date="2014" name="BMC Genomics">
        <title>Genome characteristics reveal the impact of lichenization on lichen-forming fungus Endocarpon pusillum Hedwig (Verrucariales, Ascomycota).</title>
        <authorList>
            <person name="Wang Y.-Y."/>
            <person name="Liu B."/>
            <person name="Zhang X.-Y."/>
            <person name="Zhou Q.-M."/>
            <person name="Zhang T."/>
            <person name="Li H."/>
            <person name="Yu Y.-F."/>
            <person name="Zhang X.-L."/>
            <person name="Hao X.-Y."/>
            <person name="Wang M."/>
            <person name="Wang L."/>
            <person name="Wei J.-C."/>
        </authorList>
    </citation>
    <scope>NUCLEOTIDE SEQUENCE [LARGE SCALE GENOMIC DNA]</scope>
    <source>
        <strain evidence="2">Z07020 / HMAS-L-300199</strain>
    </source>
</reference>
<dbReference type="AlphaFoldDB" id="U1HL65"/>
<evidence type="ECO:0000313" key="1">
    <source>
        <dbReference type="EMBL" id="ERF69714.1"/>
    </source>
</evidence>
<dbReference type="GeneID" id="19244270"/>
<dbReference type="OMA" id="VENRIVC"/>
<dbReference type="EMBL" id="KE721398">
    <property type="protein sequence ID" value="ERF69714.1"/>
    <property type="molecule type" value="Genomic_DNA"/>
</dbReference>
<dbReference type="RefSeq" id="XP_007804639.1">
    <property type="nucleotide sequence ID" value="XM_007806448.1"/>
</dbReference>
<dbReference type="eggNOG" id="ENOG502TA4E">
    <property type="taxonomic scope" value="Eukaryota"/>
</dbReference>
<evidence type="ECO:0000313" key="2">
    <source>
        <dbReference type="Proteomes" id="UP000019373"/>
    </source>
</evidence>
<proteinExistence type="predicted"/>
<sequence length="154" mass="17515">MSNLQSYAYPGWGEWAQKNMSFTQAIRVGDRIVCSGQGGWDARQKNVNFQTLIKKDMLEEIDQAFENVDYNLKHAGGKGWSQVYRVVTYSIDIAPQHDRIVENFRKWMPDHCPVWTELGVKQLGSDLMNIEIDVEAYDEEGAAETRKAKPTAAA</sequence>
<dbReference type="Gene3D" id="3.30.1330.40">
    <property type="entry name" value="RutC-like"/>
    <property type="match status" value="1"/>
</dbReference>
<organism evidence="1 2">
    <name type="scientific">Endocarpon pusillum (strain Z07020 / HMAS-L-300199)</name>
    <name type="common">Lichen-forming fungus</name>
    <dbReference type="NCBI Taxonomy" id="1263415"/>
    <lineage>
        <taxon>Eukaryota</taxon>
        <taxon>Fungi</taxon>
        <taxon>Dikarya</taxon>
        <taxon>Ascomycota</taxon>
        <taxon>Pezizomycotina</taxon>
        <taxon>Eurotiomycetes</taxon>
        <taxon>Chaetothyriomycetidae</taxon>
        <taxon>Verrucariales</taxon>
        <taxon>Verrucariaceae</taxon>
        <taxon>Endocarpon</taxon>
    </lineage>
</organism>
<keyword evidence="2" id="KW-1185">Reference proteome</keyword>
<accession>U1HL65</accession>
<name>U1HL65_ENDPU</name>
<dbReference type="InterPro" id="IPR006175">
    <property type="entry name" value="YjgF/YER057c/UK114"/>
</dbReference>
<dbReference type="HOGENOM" id="CLU_100715_1_1_1"/>
<dbReference type="InterPro" id="IPR035959">
    <property type="entry name" value="RutC-like_sf"/>
</dbReference>
<dbReference type="PANTHER" id="PTHR43857">
    <property type="entry name" value="BLR7761 PROTEIN"/>
    <property type="match status" value="1"/>
</dbReference>
<dbReference type="Pfam" id="PF01042">
    <property type="entry name" value="Ribonuc_L-PSP"/>
    <property type="match status" value="1"/>
</dbReference>